<feature type="region of interest" description="Disordered" evidence="1">
    <location>
        <begin position="52"/>
        <end position="72"/>
    </location>
</feature>
<organism evidence="2 3">
    <name type="scientific">Fusarium venenatum</name>
    <dbReference type="NCBI Taxonomy" id="56646"/>
    <lineage>
        <taxon>Eukaryota</taxon>
        <taxon>Fungi</taxon>
        <taxon>Dikarya</taxon>
        <taxon>Ascomycota</taxon>
        <taxon>Pezizomycotina</taxon>
        <taxon>Sordariomycetes</taxon>
        <taxon>Hypocreomycetidae</taxon>
        <taxon>Hypocreales</taxon>
        <taxon>Nectriaceae</taxon>
        <taxon>Fusarium</taxon>
    </lineage>
</organism>
<proteinExistence type="predicted"/>
<dbReference type="EMBL" id="LN649231">
    <property type="protein sequence ID" value="CEI68341.1"/>
    <property type="molecule type" value="Genomic_DNA"/>
</dbReference>
<evidence type="ECO:0000313" key="3">
    <source>
        <dbReference type="Proteomes" id="UP000245910"/>
    </source>
</evidence>
<accession>A0A2L2TQU2</accession>
<keyword evidence="3" id="KW-1185">Reference proteome</keyword>
<dbReference type="Proteomes" id="UP000245910">
    <property type="component" value="Chromosome III"/>
</dbReference>
<evidence type="ECO:0000256" key="1">
    <source>
        <dbReference type="SAM" id="MobiDB-lite"/>
    </source>
</evidence>
<name>A0A2L2TQU2_9HYPO</name>
<reference evidence="3" key="1">
    <citation type="submission" date="2014-10" db="EMBL/GenBank/DDBJ databases">
        <authorList>
            <person name="King R."/>
        </authorList>
    </citation>
    <scope>NUCLEOTIDE SEQUENCE [LARGE SCALE GENOMIC DNA]</scope>
    <source>
        <strain evidence="3">A3/5</strain>
    </source>
</reference>
<dbReference type="AlphaFoldDB" id="A0A2L2TQU2"/>
<evidence type="ECO:0000313" key="2">
    <source>
        <dbReference type="EMBL" id="CEI68341.1"/>
    </source>
</evidence>
<protein>
    <submittedName>
        <fullName evidence="2">Uncharacterized protein</fullName>
    </submittedName>
</protein>
<sequence>MNSDQNYTSSRPVLNHSDLTLSEEDTLHVSLISSRSDVLHASIKQSLPLYDNLSTSRSSSRGTKTTLIFPGSPPWRVQTRARGATVQIESHLARKTLTLQWML</sequence>
<feature type="compositionally biased region" description="Low complexity" evidence="1">
    <location>
        <begin position="54"/>
        <end position="66"/>
    </location>
</feature>